<dbReference type="PROSITE" id="PS51365">
    <property type="entry name" value="RENAL_DIPEPTIDASE_2"/>
    <property type="match status" value="1"/>
</dbReference>
<dbReference type="AlphaFoldDB" id="A0A7W9AF40"/>
<protein>
    <submittedName>
        <fullName evidence="2">Membrane dipeptidase</fullName>
        <ecNumber evidence="2">3.4.13.19</ecNumber>
    </submittedName>
</protein>
<dbReference type="InterPro" id="IPR032466">
    <property type="entry name" value="Metal_Hydrolase"/>
</dbReference>
<dbReference type="RefSeq" id="WP_343052876.1">
    <property type="nucleotide sequence ID" value="NZ_JACIJC010000001.1"/>
</dbReference>
<keyword evidence="3" id="KW-1185">Reference proteome</keyword>
<gene>
    <name evidence="2" type="ORF">FHS49_000378</name>
</gene>
<dbReference type="CDD" id="cd01301">
    <property type="entry name" value="rDP_like"/>
    <property type="match status" value="1"/>
</dbReference>
<dbReference type="EMBL" id="JACIJC010000001">
    <property type="protein sequence ID" value="MBB5684387.1"/>
    <property type="molecule type" value="Genomic_DNA"/>
</dbReference>
<dbReference type="GO" id="GO:0070573">
    <property type="term" value="F:metallodipeptidase activity"/>
    <property type="evidence" value="ECO:0007669"/>
    <property type="project" value="InterPro"/>
</dbReference>
<keyword evidence="2" id="KW-0224">Dipeptidase</keyword>
<comment type="caution">
    <text evidence="2">The sequence shown here is derived from an EMBL/GenBank/DDBJ whole genome shotgun (WGS) entry which is preliminary data.</text>
</comment>
<feature type="signal peptide" evidence="1">
    <location>
        <begin position="1"/>
        <end position="18"/>
    </location>
</feature>
<accession>A0A7W9AF40</accession>
<dbReference type="Proteomes" id="UP000549617">
    <property type="component" value="Unassembled WGS sequence"/>
</dbReference>
<dbReference type="Pfam" id="PF01244">
    <property type="entry name" value="Peptidase_M19"/>
    <property type="match status" value="1"/>
</dbReference>
<evidence type="ECO:0000313" key="2">
    <source>
        <dbReference type="EMBL" id="MBB5684387.1"/>
    </source>
</evidence>
<proteinExistence type="predicted"/>
<dbReference type="EC" id="3.4.13.19" evidence="2"/>
<keyword evidence="2" id="KW-0645">Protease</keyword>
<evidence type="ECO:0000313" key="3">
    <source>
        <dbReference type="Proteomes" id="UP000549617"/>
    </source>
</evidence>
<dbReference type="Gene3D" id="1.10.287.650">
    <property type="entry name" value="L27 domain"/>
    <property type="match status" value="1"/>
</dbReference>
<dbReference type="PANTHER" id="PTHR10443">
    <property type="entry name" value="MICROSOMAL DIPEPTIDASE"/>
    <property type="match status" value="1"/>
</dbReference>
<dbReference type="SUPFAM" id="SSF51556">
    <property type="entry name" value="Metallo-dependent hydrolases"/>
    <property type="match status" value="1"/>
</dbReference>
<dbReference type="PANTHER" id="PTHR10443:SF12">
    <property type="entry name" value="DIPEPTIDASE"/>
    <property type="match status" value="1"/>
</dbReference>
<name>A0A7W9AF40_9SPHN</name>
<organism evidence="2 3">
    <name type="scientific">Sphingobium boeckii</name>
    <dbReference type="NCBI Taxonomy" id="1082345"/>
    <lineage>
        <taxon>Bacteria</taxon>
        <taxon>Pseudomonadati</taxon>
        <taxon>Pseudomonadota</taxon>
        <taxon>Alphaproteobacteria</taxon>
        <taxon>Sphingomonadales</taxon>
        <taxon>Sphingomonadaceae</taxon>
        <taxon>Sphingobium</taxon>
    </lineage>
</organism>
<reference evidence="2 3" key="1">
    <citation type="submission" date="2020-08" db="EMBL/GenBank/DDBJ databases">
        <title>Genomic Encyclopedia of Type Strains, Phase IV (KMG-IV): sequencing the most valuable type-strain genomes for metagenomic binning, comparative biology and taxonomic classification.</title>
        <authorList>
            <person name="Goeker M."/>
        </authorList>
    </citation>
    <scope>NUCLEOTIDE SEQUENCE [LARGE SCALE GENOMIC DNA]</scope>
    <source>
        <strain evidence="2 3">DSM 25079</strain>
    </source>
</reference>
<dbReference type="InterPro" id="IPR008257">
    <property type="entry name" value="Pept_M19"/>
</dbReference>
<evidence type="ECO:0000256" key="1">
    <source>
        <dbReference type="SAM" id="SignalP"/>
    </source>
</evidence>
<dbReference type="Gene3D" id="3.20.20.140">
    <property type="entry name" value="Metal-dependent hydrolases"/>
    <property type="match status" value="1"/>
</dbReference>
<keyword evidence="2" id="KW-0378">Hydrolase</keyword>
<feature type="chain" id="PRO_5030540687" evidence="1">
    <location>
        <begin position="19"/>
        <end position="396"/>
    </location>
</feature>
<sequence>MRSLPVFLILAACATPEAAPPPVAISPAAVHERLLVLDTHLDTPEIFGRPGWNIAVRHSYEGDLSQVDFPRMKEGGLDGGFWVIYTAQGALTPAGFAKARVDALERSDEINAMLAAHEEAITLATTAADATRIAATGKRIAYLSIENSYPLGEDLSLLSEFYRRGVRLAGPVHSKDNQFGDSTTGTKTWGGLSPLGKQWVAEMNRLGMVIDGSHSSDATFDQMLALSKTPLILSHSGPKALFDHPRNLDDGRIKALAAKGGVIQINSIFLAPLKNTPERDALDKRKQRLHEMTPAQQAALAADYAALDAVAPWQDADFEMFMASMLHCLRLVGPDHVGMGADWDGGGGVKGMNDVAALPKVTERLLKEGYSEADIAKIWSGNVLRVLAAAEAAKGR</sequence>
<keyword evidence="1" id="KW-0732">Signal</keyword>
<dbReference type="GO" id="GO:0006508">
    <property type="term" value="P:proteolysis"/>
    <property type="evidence" value="ECO:0007669"/>
    <property type="project" value="InterPro"/>
</dbReference>